<feature type="transmembrane region" description="Helical" evidence="8">
    <location>
        <begin position="20"/>
        <end position="53"/>
    </location>
</feature>
<evidence type="ECO:0000256" key="4">
    <source>
        <dbReference type="ARBA" id="ARBA00022475"/>
    </source>
</evidence>
<evidence type="ECO:0000256" key="6">
    <source>
        <dbReference type="ARBA" id="ARBA00022989"/>
    </source>
</evidence>
<dbReference type="OrthoDB" id="1493255at2"/>
<feature type="transmembrane region" description="Helical" evidence="8">
    <location>
        <begin position="278"/>
        <end position="303"/>
    </location>
</feature>
<dbReference type="EMBL" id="MQWD01000001">
    <property type="protein sequence ID" value="PAP75269.1"/>
    <property type="molecule type" value="Genomic_DNA"/>
</dbReference>
<protein>
    <recommendedName>
        <fullName evidence="11">AI-2E family transporter</fullName>
    </recommendedName>
</protein>
<keyword evidence="4" id="KW-1003">Cell membrane</keyword>
<feature type="transmembrane region" description="Helical" evidence="8">
    <location>
        <begin position="364"/>
        <end position="392"/>
    </location>
</feature>
<feature type="transmembrane region" description="Helical" evidence="8">
    <location>
        <begin position="118"/>
        <end position="140"/>
    </location>
</feature>
<gene>
    <name evidence="9" type="ORF">BSZ37_01825</name>
</gene>
<dbReference type="PANTHER" id="PTHR21716">
    <property type="entry name" value="TRANSMEMBRANE PROTEIN"/>
    <property type="match status" value="1"/>
</dbReference>
<dbReference type="Proteomes" id="UP000216339">
    <property type="component" value="Unassembled WGS sequence"/>
</dbReference>
<comment type="similarity">
    <text evidence="2">Belongs to the autoinducer-2 exporter (AI-2E) (TC 2.A.86) family.</text>
</comment>
<evidence type="ECO:0000313" key="10">
    <source>
        <dbReference type="Proteomes" id="UP000216339"/>
    </source>
</evidence>
<dbReference type="GO" id="GO:0005886">
    <property type="term" value="C:plasma membrane"/>
    <property type="evidence" value="ECO:0007669"/>
    <property type="project" value="UniProtKB-SubCell"/>
</dbReference>
<accession>A0A271IXL3</accession>
<evidence type="ECO:0000256" key="2">
    <source>
        <dbReference type="ARBA" id="ARBA00009773"/>
    </source>
</evidence>
<sequence>MPDAPPPPSLLAEPSRLRPVLLAGGVLAVFALLWSLGEELGPFWIAVAGAALLWPIRRERAAEAVLWAGGLVFGAYVVHLLAGTLAPFVAVFVAAYLLDPAVTWAEKRWDVPRWASTLALTLFVVGVVAGALVLLVPMLIGQIEDLAGQAVALALRAPEWVAESDALAQAEEAGLVDRSALVQQITTFIPGQIQAALGRVPAFVGGLFRQVGALLGIVTTAALVPVLLFFTLKDFPMLSRSVVRLLPRVSGEREYLERATTVFGSYIRGQLTISAASAVLVAVPLLLFGVPYSLLLGLAAGVLNLIPSLGSVLTYVLGVGLMLAFGTFSDVLIVLAVLAVQAVIEQAVLTPNIMSQQVGLHPVVILVALFACGALFGLLGLILAVPAAALVAGAIRARREALVIDLGDDEGDEVV</sequence>
<evidence type="ECO:0000256" key="1">
    <source>
        <dbReference type="ARBA" id="ARBA00004651"/>
    </source>
</evidence>
<dbReference type="AlphaFoldDB" id="A0A271IXL3"/>
<evidence type="ECO:0000256" key="3">
    <source>
        <dbReference type="ARBA" id="ARBA00022448"/>
    </source>
</evidence>
<proteinExistence type="inferred from homology"/>
<keyword evidence="3" id="KW-0813">Transport</keyword>
<dbReference type="RefSeq" id="WP_095508903.1">
    <property type="nucleotide sequence ID" value="NZ_MQWD01000001.1"/>
</dbReference>
<dbReference type="GO" id="GO:0055085">
    <property type="term" value="P:transmembrane transport"/>
    <property type="evidence" value="ECO:0007669"/>
    <property type="project" value="TreeGrafter"/>
</dbReference>
<evidence type="ECO:0000313" key="9">
    <source>
        <dbReference type="EMBL" id="PAP75269.1"/>
    </source>
</evidence>
<dbReference type="InterPro" id="IPR002549">
    <property type="entry name" value="AI-2E-like"/>
</dbReference>
<evidence type="ECO:0000256" key="5">
    <source>
        <dbReference type="ARBA" id="ARBA00022692"/>
    </source>
</evidence>
<comment type="caution">
    <text evidence="9">The sequence shown here is derived from an EMBL/GenBank/DDBJ whole genome shotgun (WGS) entry which is preliminary data.</text>
</comment>
<dbReference type="Pfam" id="PF01594">
    <property type="entry name" value="AI-2E_transport"/>
    <property type="match status" value="1"/>
</dbReference>
<feature type="transmembrane region" description="Helical" evidence="8">
    <location>
        <begin position="65"/>
        <end position="98"/>
    </location>
</feature>
<feature type="transmembrane region" description="Helical" evidence="8">
    <location>
        <begin position="315"/>
        <end position="344"/>
    </location>
</feature>
<organism evidence="9 10">
    <name type="scientific">Rubrivirga marina</name>
    <dbReference type="NCBI Taxonomy" id="1196024"/>
    <lineage>
        <taxon>Bacteria</taxon>
        <taxon>Pseudomonadati</taxon>
        <taxon>Rhodothermota</taxon>
        <taxon>Rhodothermia</taxon>
        <taxon>Rhodothermales</taxon>
        <taxon>Rubricoccaceae</taxon>
        <taxon>Rubrivirga</taxon>
    </lineage>
</organism>
<keyword evidence="5 8" id="KW-0812">Transmembrane</keyword>
<keyword evidence="6 8" id="KW-1133">Transmembrane helix</keyword>
<feature type="transmembrane region" description="Helical" evidence="8">
    <location>
        <begin position="211"/>
        <end position="232"/>
    </location>
</feature>
<evidence type="ECO:0000256" key="7">
    <source>
        <dbReference type="ARBA" id="ARBA00023136"/>
    </source>
</evidence>
<comment type="subcellular location">
    <subcellularLocation>
        <location evidence="1">Cell membrane</location>
        <topology evidence="1">Multi-pass membrane protein</topology>
    </subcellularLocation>
</comment>
<keyword evidence="10" id="KW-1185">Reference proteome</keyword>
<evidence type="ECO:0000256" key="8">
    <source>
        <dbReference type="SAM" id="Phobius"/>
    </source>
</evidence>
<dbReference type="PANTHER" id="PTHR21716:SF53">
    <property type="entry name" value="PERMEASE PERM-RELATED"/>
    <property type="match status" value="1"/>
</dbReference>
<evidence type="ECO:0008006" key="11">
    <source>
        <dbReference type="Google" id="ProtNLM"/>
    </source>
</evidence>
<reference evidence="9 10" key="1">
    <citation type="submission" date="2016-11" db="EMBL/GenBank/DDBJ databases">
        <title>Study of marine rhodopsin-containing bacteria.</title>
        <authorList>
            <person name="Yoshizawa S."/>
            <person name="Kumagai Y."/>
            <person name="Kogure K."/>
        </authorList>
    </citation>
    <scope>NUCLEOTIDE SEQUENCE [LARGE SCALE GENOMIC DNA]</scope>
    <source>
        <strain evidence="9 10">SAORIC-28</strain>
    </source>
</reference>
<name>A0A271IXL3_9BACT</name>
<keyword evidence="7 8" id="KW-0472">Membrane</keyword>